<reference evidence="1 2" key="1">
    <citation type="journal article" date="2021" name="Plant Biotechnol. J.">
        <title>Multi-omics assisted identification of the key and species-specific regulatory components of drought-tolerant mechanisms in Gossypium stocksii.</title>
        <authorList>
            <person name="Yu D."/>
            <person name="Ke L."/>
            <person name="Zhang D."/>
            <person name="Wu Y."/>
            <person name="Sun Y."/>
            <person name="Mei J."/>
            <person name="Sun J."/>
            <person name="Sun Y."/>
        </authorList>
    </citation>
    <scope>NUCLEOTIDE SEQUENCE [LARGE SCALE GENOMIC DNA]</scope>
    <source>
        <strain evidence="2">cv. E1</strain>
        <tissue evidence="1">Leaf</tissue>
    </source>
</reference>
<keyword evidence="2" id="KW-1185">Reference proteome</keyword>
<name>A0A9D3U5B4_9ROSI</name>
<dbReference type="AlphaFoldDB" id="A0A9D3U5B4"/>
<gene>
    <name evidence="1" type="ORF">J1N35_046207</name>
</gene>
<proteinExistence type="predicted"/>
<organism evidence="1 2">
    <name type="scientific">Gossypium stocksii</name>
    <dbReference type="NCBI Taxonomy" id="47602"/>
    <lineage>
        <taxon>Eukaryota</taxon>
        <taxon>Viridiplantae</taxon>
        <taxon>Streptophyta</taxon>
        <taxon>Embryophyta</taxon>
        <taxon>Tracheophyta</taxon>
        <taxon>Spermatophyta</taxon>
        <taxon>Magnoliopsida</taxon>
        <taxon>eudicotyledons</taxon>
        <taxon>Gunneridae</taxon>
        <taxon>Pentapetalae</taxon>
        <taxon>rosids</taxon>
        <taxon>malvids</taxon>
        <taxon>Malvales</taxon>
        <taxon>Malvaceae</taxon>
        <taxon>Malvoideae</taxon>
        <taxon>Gossypium</taxon>
    </lineage>
</organism>
<accession>A0A9D3U5B4</accession>
<dbReference type="EMBL" id="JAIQCV010000107">
    <property type="protein sequence ID" value="KAH1030166.1"/>
    <property type="molecule type" value="Genomic_DNA"/>
</dbReference>
<evidence type="ECO:0000313" key="2">
    <source>
        <dbReference type="Proteomes" id="UP000828251"/>
    </source>
</evidence>
<evidence type="ECO:0000313" key="1">
    <source>
        <dbReference type="EMBL" id="KAH1030166.1"/>
    </source>
</evidence>
<protein>
    <recommendedName>
        <fullName evidence="3">RNase H type-1 domain-containing protein</fullName>
    </recommendedName>
</protein>
<evidence type="ECO:0008006" key="3">
    <source>
        <dbReference type="Google" id="ProtNLM"/>
    </source>
</evidence>
<comment type="caution">
    <text evidence="1">The sequence shown here is derived from an EMBL/GenBank/DDBJ whole genome shotgun (WGS) entry which is preliminary data.</text>
</comment>
<sequence length="89" mass="9977">MLATVAGVIRGCNRYWIRDGVVEAIRRCIDRDVQIVHKYKEGHCVAAALAKLVVTLPVGLHVYSWPSDRILHVLHDDAVQRAMPSLVSF</sequence>
<dbReference type="Proteomes" id="UP000828251">
    <property type="component" value="Unassembled WGS sequence"/>
</dbReference>